<comment type="subcellular location">
    <subcellularLocation>
        <location evidence="1">Cytoplasm</location>
        <location evidence="1">Cytoskeleton</location>
    </subcellularLocation>
</comment>
<keyword evidence="25" id="KW-1185">Reference proteome</keyword>
<evidence type="ECO:0000256" key="9">
    <source>
        <dbReference type="ARBA" id="ARBA00022741"/>
    </source>
</evidence>
<organism evidence="24 25">
    <name type="scientific">Trichonephila inaurata madagascariensis</name>
    <dbReference type="NCBI Taxonomy" id="2747483"/>
    <lineage>
        <taxon>Eukaryota</taxon>
        <taxon>Metazoa</taxon>
        <taxon>Ecdysozoa</taxon>
        <taxon>Arthropoda</taxon>
        <taxon>Chelicerata</taxon>
        <taxon>Arachnida</taxon>
        <taxon>Araneae</taxon>
        <taxon>Araneomorphae</taxon>
        <taxon>Entelegynae</taxon>
        <taxon>Araneoidea</taxon>
        <taxon>Nephilidae</taxon>
        <taxon>Trichonephila</taxon>
        <taxon>Trichonephila inaurata</taxon>
    </lineage>
</organism>
<keyword evidence="7" id="KW-0808">Transferase</keyword>
<feature type="domain" description="Doublecortin" evidence="23">
    <location>
        <begin position="187"/>
        <end position="273"/>
    </location>
</feature>
<dbReference type="InterPro" id="IPR000719">
    <property type="entry name" value="Prot_kinase_dom"/>
</dbReference>
<dbReference type="CDD" id="cd14095">
    <property type="entry name" value="STKc_DCKL"/>
    <property type="match status" value="1"/>
</dbReference>
<dbReference type="SUPFAM" id="SSF56112">
    <property type="entry name" value="Protein kinase-like (PK-like)"/>
    <property type="match status" value="1"/>
</dbReference>
<feature type="compositionally biased region" description="Low complexity" evidence="21">
    <location>
        <begin position="9"/>
        <end position="31"/>
    </location>
</feature>
<dbReference type="InterPro" id="IPR036572">
    <property type="entry name" value="Doublecortin_dom_sf"/>
</dbReference>
<reference evidence="24" key="1">
    <citation type="submission" date="2020-08" db="EMBL/GenBank/DDBJ databases">
        <title>Multicomponent nature underlies the extraordinary mechanical properties of spider dragline silk.</title>
        <authorList>
            <person name="Kono N."/>
            <person name="Nakamura H."/>
            <person name="Mori M."/>
            <person name="Yoshida Y."/>
            <person name="Ohtoshi R."/>
            <person name="Malay A.D."/>
            <person name="Moran D.A.P."/>
            <person name="Tomita M."/>
            <person name="Numata K."/>
            <person name="Arakawa K."/>
        </authorList>
    </citation>
    <scope>NUCLEOTIDE SEQUENCE</scope>
</reference>
<gene>
    <name evidence="24" type="primary">DCLK1</name>
    <name evidence="24" type="ORF">TNIN_48681</name>
</gene>
<evidence type="ECO:0000256" key="19">
    <source>
        <dbReference type="ARBA" id="ARBA00080759"/>
    </source>
</evidence>
<dbReference type="Gene3D" id="3.30.200.20">
    <property type="entry name" value="Phosphorylase Kinase, domain 1"/>
    <property type="match status" value="1"/>
</dbReference>
<feature type="binding site" evidence="20">
    <location>
        <position position="521"/>
    </location>
    <ligand>
        <name>ATP</name>
        <dbReference type="ChEBI" id="CHEBI:30616"/>
    </ligand>
</feature>
<evidence type="ECO:0000313" key="24">
    <source>
        <dbReference type="EMBL" id="GFY46224.1"/>
    </source>
</evidence>
<dbReference type="CDD" id="cd16109">
    <property type="entry name" value="DCX1"/>
    <property type="match status" value="1"/>
</dbReference>
<feature type="compositionally biased region" description="Polar residues" evidence="21">
    <location>
        <begin position="437"/>
        <end position="454"/>
    </location>
</feature>
<protein>
    <recommendedName>
        <fullName evidence="16">Serine/threonine-protein kinase DCLK2</fullName>
        <ecNumber evidence="3">2.7.11.1</ecNumber>
    </recommendedName>
    <alternativeName>
        <fullName evidence="19">CaMK-like CREB regulatory kinase 2</fullName>
    </alternativeName>
    <alternativeName>
        <fullName evidence="17">Doublecortin-like and CAM kinase-like 2</fullName>
    </alternativeName>
    <alternativeName>
        <fullName evidence="13">Doublecortin-like and CAM kinase-like protein</fullName>
    </alternativeName>
    <alternativeName>
        <fullName evidence="18">Doublecortin-like kinase 2</fullName>
    </alternativeName>
</protein>
<dbReference type="PROSITE" id="PS50011">
    <property type="entry name" value="PROTEIN_KINASE_DOM"/>
    <property type="match status" value="1"/>
</dbReference>
<dbReference type="SMART" id="SM00220">
    <property type="entry name" value="S_TKc"/>
    <property type="match status" value="1"/>
</dbReference>
<accession>A0A8X6X3G0</accession>
<proteinExistence type="inferred from homology"/>
<evidence type="ECO:0000256" key="15">
    <source>
        <dbReference type="ARBA" id="ARBA00048679"/>
    </source>
</evidence>
<evidence type="ECO:0000256" key="12">
    <source>
        <dbReference type="ARBA" id="ARBA00023212"/>
    </source>
</evidence>
<evidence type="ECO:0000256" key="3">
    <source>
        <dbReference type="ARBA" id="ARBA00012513"/>
    </source>
</evidence>
<dbReference type="EC" id="2.7.11.1" evidence="3"/>
<evidence type="ECO:0000256" key="5">
    <source>
        <dbReference type="ARBA" id="ARBA00022527"/>
    </source>
</evidence>
<dbReference type="GO" id="GO:0007417">
    <property type="term" value="P:central nervous system development"/>
    <property type="evidence" value="ECO:0007669"/>
    <property type="project" value="UniProtKB-ARBA"/>
</dbReference>
<dbReference type="PROSITE" id="PS50309">
    <property type="entry name" value="DC"/>
    <property type="match status" value="2"/>
</dbReference>
<dbReference type="AlphaFoldDB" id="A0A8X6X3G0"/>
<dbReference type="Pfam" id="PF03607">
    <property type="entry name" value="DCX"/>
    <property type="match status" value="2"/>
</dbReference>
<evidence type="ECO:0000256" key="16">
    <source>
        <dbReference type="ARBA" id="ARBA00070436"/>
    </source>
</evidence>
<evidence type="ECO:0000256" key="18">
    <source>
        <dbReference type="ARBA" id="ARBA00079902"/>
    </source>
</evidence>
<keyword evidence="8" id="KW-0677">Repeat</keyword>
<dbReference type="PROSITE" id="PS00108">
    <property type="entry name" value="PROTEIN_KINASE_ST"/>
    <property type="match status" value="1"/>
</dbReference>
<comment type="similarity">
    <text evidence="2">Belongs to the protein kinase superfamily. CAMK Ser/Thr protein kinase family. CaMK subfamily.</text>
</comment>
<dbReference type="GO" id="GO:0004674">
    <property type="term" value="F:protein serine/threonine kinase activity"/>
    <property type="evidence" value="ECO:0007669"/>
    <property type="project" value="UniProtKB-KW"/>
</dbReference>
<evidence type="ECO:0000313" key="25">
    <source>
        <dbReference type="Proteomes" id="UP000886998"/>
    </source>
</evidence>
<dbReference type="CDD" id="cd17069">
    <property type="entry name" value="DCX2"/>
    <property type="match status" value="1"/>
</dbReference>
<evidence type="ECO:0000256" key="21">
    <source>
        <dbReference type="SAM" id="MobiDB-lite"/>
    </source>
</evidence>
<dbReference type="InterPro" id="IPR017441">
    <property type="entry name" value="Protein_kinase_ATP_BS"/>
</dbReference>
<dbReference type="FunFam" id="3.10.20.230:FF:000001">
    <property type="entry name" value="serine/threonine-protein kinase DCLK1 isoform X1"/>
    <property type="match status" value="1"/>
</dbReference>
<dbReference type="Pfam" id="PF00069">
    <property type="entry name" value="Pkinase"/>
    <property type="match status" value="1"/>
</dbReference>
<name>A0A8X6X3G0_9ARAC</name>
<dbReference type="GO" id="GO:0005856">
    <property type="term" value="C:cytoskeleton"/>
    <property type="evidence" value="ECO:0007669"/>
    <property type="project" value="UniProtKB-SubCell"/>
</dbReference>
<evidence type="ECO:0000256" key="8">
    <source>
        <dbReference type="ARBA" id="ARBA00022737"/>
    </source>
</evidence>
<dbReference type="GO" id="GO:0035556">
    <property type="term" value="P:intracellular signal transduction"/>
    <property type="evidence" value="ECO:0007669"/>
    <property type="project" value="InterPro"/>
</dbReference>
<feature type="domain" description="Protein kinase" evidence="22">
    <location>
        <begin position="492"/>
        <end position="749"/>
    </location>
</feature>
<dbReference type="SMART" id="SM00537">
    <property type="entry name" value="DCX"/>
    <property type="match status" value="2"/>
</dbReference>
<evidence type="ECO:0000256" key="11">
    <source>
        <dbReference type="ARBA" id="ARBA00022840"/>
    </source>
</evidence>
<feature type="compositionally biased region" description="Polar residues" evidence="21">
    <location>
        <begin position="114"/>
        <end position="127"/>
    </location>
</feature>
<dbReference type="InterPro" id="IPR008271">
    <property type="entry name" value="Ser/Thr_kinase_AS"/>
</dbReference>
<keyword evidence="12" id="KW-0206">Cytoskeleton</keyword>
<dbReference type="PROSITE" id="PS00107">
    <property type="entry name" value="PROTEIN_KINASE_ATP"/>
    <property type="match status" value="1"/>
</dbReference>
<keyword evidence="6" id="KW-0597">Phosphoprotein</keyword>
<keyword evidence="10" id="KW-0418">Kinase</keyword>
<dbReference type="SUPFAM" id="SSF89837">
    <property type="entry name" value="Doublecortin (DC)"/>
    <property type="match status" value="2"/>
</dbReference>
<feature type="compositionally biased region" description="Polar residues" evidence="21">
    <location>
        <begin position="135"/>
        <end position="148"/>
    </location>
</feature>
<dbReference type="InterPro" id="IPR003533">
    <property type="entry name" value="Doublecortin_dom"/>
</dbReference>
<comment type="catalytic activity">
    <reaction evidence="15">
        <text>L-seryl-[protein] + ATP = O-phospho-L-seryl-[protein] + ADP + H(+)</text>
        <dbReference type="Rhea" id="RHEA:17989"/>
        <dbReference type="Rhea" id="RHEA-COMP:9863"/>
        <dbReference type="Rhea" id="RHEA-COMP:11604"/>
        <dbReference type="ChEBI" id="CHEBI:15378"/>
        <dbReference type="ChEBI" id="CHEBI:29999"/>
        <dbReference type="ChEBI" id="CHEBI:30616"/>
        <dbReference type="ChEBI" id="CHEBI:83421"/>
        <dbReference type="ChEBI" id="CHEBI:456216"/>
        <dbReference type="EC" id="2.7.11.1"/>
    </reaction>
</comment>
<keyword evidence="4" id="KW-0963">Cytoplasm</keyword>
<dbReference type="Gene3D" id="1.10.510.10">
    <property type="entry name" value="Transferase(Phosphotransferase) domain 1"/>
    <property type="match status" value="1"/>
</dbReference>
<dbReference type="GO" id="GO:0005524">
    <property type="term" value="F:ATP binding"/>
    <property type="evidence" value="ECO:0007669"/>
    <property type="project" value="UniProtKB-UniRule"/>
</dbReference>
<evidence type="ECO:0000259" key="22">
    <source>
        <dbReference type="PROSITE" id="PS50011"/>
    </source>
</evidence>
<dbReference type="PANTHER" id="PTHR24347">
    <property type="entry name" value="SERINE/THREONINE-PROTEIN KINASE"/>
    <property type="match status" value="1"/>
</dbReference>
<dbReference type="Gene3D" id="3.10.20.230">
    <property type="entry name" value="Doublecortin domain"/>
    <property type="match status" value="2"/>
</dbReference>
<feature type="domain" description="Doublecortin" evidence="23">
    <location>
        <begin position="310"/>
        <end position="393"/>
    </location>
</feature>
<keyword evidence="5" id="KW-0723">Serine/threonine-protein kinase</keyword>
<evidence type="ECO:0000256" key="14">
    <source>
        <dbReference type="ARBA" id="ARBA00047899"/>
    </source>
</evidence>
<dbReference type="EMBL" id="BMAV01005278">
    <property type="protein sequence ID" value="GFY46224.1"/>
    <property type="molecule type" value="Genomic_DNA"/>
</dbReference>
<dbReference type="InterPro" id="IPR011009">
    <property type="entry name" value="Kinase-like_dom_sf"/>
</dbReference>
<evidence type="ECO:0000256" key="2">
    <source>
        <dbReference type="ARBA" id="ARBA00005354"/>
    </source>
</evidence>
<dbReference type="FunFam" id="3.30.200.20:FF:000042">
    <property type="entry name" value="Aurora kinase A"/>
    <property type="match status" value="1"/>
</dbReference>
<keyword evidence="11 20" id="KW-0067">ATP-binding</keyword>
<keyword evidence="9 20" id="KW-0547">Nucleotide-binding</keyword>
<dbReference type="OrthoDB" id="1738954at2759"/>
<sequence>MSYSETESDSVSRASFKSRSSISSSSGSMISDPPVLSACQKKAWIEAISTLDNTVADHRIIQENEKRTGRPELVLQIQNSIETFLEIRKKWNKNNFNSNKVVEGLSFANVTAGTLINSNDNDPPSSGRSDKKSKMASNSNSEHFSMTNEEIDASFRTSRSGRTSPTPSAQGVMRTSLKKLSQEKKAKKVKFFRNGDRFFKGLLYVLSVERIRSFDALLEDLTRVLVDKNNLPKGVRHIFSIDGKEKILYLSQLVEGESYVCSSNDHFIKLDYLKNEKPQWSVTKKLDENQMLKWETDGSIRESRDFIRPKLVTIIRNGLKPRKAVRILLNKKTAHSFDQVLNDITDAIKLDTGAVRKIFTLTGKQVMSLIDFFSEEDIFIAYGPEKYSHDDFDLDSEEYKYLMHGVRNTSSFQKYARRSGIFNFQSPVSRRRVSSPYSLNEVSPSNSSRGSFSASPLFPSRYTRTPSHSRHENQNGHSFSLSQIPVPISEKYDVGKIIGDGNFAVVYTCSNKLSKIEYALKVIDKNKCKGKEHLIESEVAILRRVKHENIVQLIEEFDFENDLYLVMELVKGGDLFDAIASATKYTEKDASFMVHNLSSALYYLHSLNIVHRDIKPENLLVVERDNGTRSLKLGDFGLAVEVKEPLYIVCGTPTYVAPEILAETGYGLKVDVWAAGVITYILLCGFPPFVSRNNDQVELFDQILAGKYEFTKPFWDDISDSAKELITMMLQVNPVERYSAAEVLEHPWVRADIAHNTDMQNAVSREITMHFDHKPKLKSAGIALIAVTRLDKVERCPELLEDFRF</sequence>
<evidence type="ECO:0000256" key="6">
    <source>
        <dbReference type="ARBA" id="ARBA00022553"/>
    </source>
</evidence>
<feature type="region of interest" description="Disordered" evidence="21">
    <location>
        <begin position="114"/>
        <end position="175"/>
    </location>
</feature>
<feature type="region of interest" description="Disordered" evidence="21">
    <location>
        <begin position="1"/>
        <end position="32"/>
    </location>
</feature>
<evidence type="ECO:0000256" key="7">
    <source>
        <dbReference type="ARBA" id="ARBA00022679"/>
    </source>
</evidence>
<dbReference type="FunFam" id="3.10.20.230:FF:000002">
    <property type="entry name" value="serine/threonine-protein kinase DCLK2 isoform X1"/>
    <property type="match status" value="1"/>
</dbReference>
<evidence type="ECO:0000256" key="4">
    <source>
        <dbReference type="ARBA" id="ARBA00022490"/>
    </source>
</evidence>
<evidence type="ECO:0000256" key="13">
    <source>
        <dbReference type="ARBA" id="ARBA00031092"/>
    </source>
</evidence>
<feature type="region of interest" description="Disordered" evidence="21">
    <location>
        <begin position="435"/>
        <end position="455"/>
    </location>
</feature>
<feature type="compositionally biased region" description="Low complexity" evidence="21">
    <location>
        <begin position="154"/>
        <end position="168"/>
    </location>
</feature>
<evidence type="ECO:0000256" key="17">
    <source>
        <dbReference type="ARBA" id="ARBA00079695"/>
    </source>
</evidence>
<evidence type="ECO:0000259" key="23">
    <source>
        <dbReference type="PROSITE" id="PS50309"/>
    </source>
</evidence>
<comment type="catalytic activity">
    <reaction evidence="14">
        <text>L-threonyl-[protein] + ATP = O-phospho-L-threonyl-[protein] + ADP + H(+)</text>
        <dbReference type="Rhea" id="RHEA:46608"/>
        <dbReference type="Rhea" id="RHEA-COMP:11060"/>
        <dbReference type="Rhea" id="RHEA-COMP:11605"/>
        <dbReference type="ChEBI" id="CHEBI:15378"/>
        <dbReference type="ChEBI" id="CHEBI:30013"/>
        <dbReference type="ChEBI" id="CHEBI:30616"/>
        <dbReference type="ChEBI" id="CHEBI:61977"/>
        <dbReference type="ChEBI" id="CHEBI:456216"/>
        <dbReference type="EC" id="2.7.11.1"/>
    </reaction>
</comment>
<dbReference type="Proteomes" id="UP000886998">
    <property type="component" value="Unassembled WGS sequence"/>
</dbReference>
<comment type="caution">
    <text evidence="24">The sequence shown here is derived from an EMBL/GenBank/DDBJ whole genome shotgun (WGS) entry which is preliminary data.</text>
</comment>
<dbReference type="FunFam" id="1.10.510.10:FF:000066">
    <property type="entry name" value="Serine/threonine-protein kinase DCLK1 isoform 2"/>
    <property type="match status" value="1"/>
</dbReference>
<evidence type="ECO:0000256" key="20">
    <source>
        <dbReference type="PROSITE-ProRule" id="PRU10141"/>
    </source>
</evidence>
<evidence type="ECO:0000256" key="10">
    <source>
        <dbReference type="ARBA" id="ARBA00022777"/>
    </source>
</evidence>
<evidence type="ECO:0000256" key="1">
    <source>
        <dbReference type="ARBA" id="ARBA00004245"/>
    </source>
</evidence>